<keyword evidence="5 9" id="KW-0472">Membrane</keyword>
<dbReference type="PROSITE" id="PS50068">
    <property type="entry name" value="LDLRA_2"/>
    <property type="match status" value="1"/>
</dbReference>
<comment type="caution">
    <text evidence="8">Lacks conserved residue(s) required for the propagation of feature annotation.</text>
</comment>
<dbReference type="SUPFAM" id="SSF57424">
    <property type="entry name" value="LDL receptor-like module"/>
    <property type="match status" value="1"/>
</dbReference>
<evidence type="ECO:0000313" key="13">
    <source>
        <dbReference type="Proteomes" id="UP000007819"/>
    </source>
</evidence>
<dbReference type="InterPro" id="IPR023415">
    <property type="entry name" value="LDLR_class-A_CS"/>
</dbReference>
<keyword evidence="7" id="KW-0325">Glycoprotein</keyword>
<evidence type="ECO:0000256" key="10">
    <source>
        <dbReference type="SAM" id="SignalP"/>
    </source>
</evidence>
<dbReference type="Proteomes" id="UP000007819">
    <property type="component" value="Chromosome A1"/>
</dbReference>
<dbReference type="InterPro" id="IPR036055">
    <property type="entry name" value="LDL_receptor-like_sf"/>
</dbReference>
<evidence type="ECO:0000259" key="11">
    <source>
        <dbReference type="PROSITE" id="PS50986"/>
    </source>
</evidence>
<dbReference type="InterPro" id="IPR013980">
    <property type="entry name" value="MANSC_dom"/>
</dbReference>
<evidence type="ECO:0000256" key="7">
    <source>
        <dbReference type="ARBA" id="ARBA00023180"/>
    </source>
</evidence>
<evidence type="ECO:0000256" key="4">
    <source>
        <dbReference type="ARBA" id="ARBA00022989"/>
    </source>
</evidence>
<dbReference type="PROSITE" id="PS01209">
    <property type="entry name" value="LDLRA_1"/>
    <property type="match status" value="1"/>
</dbReference>
<evidence type="ECO:0000256" key="9">
    <source>
        <dbReference type="SAM" id="Phobius"/>
    </source>
</evidence>
<keyword evidence="2 9" id="KW-0812">Transmembrane</keyword>
<dbReference type="Pfam" id="PF07502">
    <property type="entry name" value="MANEC"/>
    <property type="match status" value="1"/>
</dbReference>
<feature type="chain" id="PRO_5035777394" description="MANSC domain-containing protein" evidence="10">
    <location>
        <begin position="20"/>
        <end position="537"/>
    </location>
</feature>
<dbReference type="RefSeq" id="XP_001952847.1">
    <property type="nucleotide sequence ID" value="XM_001952812.4"/>
</dbReference>
<name>A0A8R2A5X7_ACYPI</name>
<dbReference type="OMA" id="LECHKSR"/>
<dbReference type="KEGG" id="api:100160253"/>
<feature type="transmembrane region" description="Helical" evidence="9">
    <location>
        <begin position="487"/>
        <end position="511"/>
    </location>
</feature>
<dbReference type="PROSITE" id="PS50986">
    <property type="entry name" value="MANSC"/>
    <property type="match status" value="1"/>
</dbReference>
<evidence type="ECO:0000256" key="3">
    <source>
        <dbReference type="ARBA" id="ARBA00022729"/>
    </source>
</evidence>
<dbReference type="Gene3D" id="4.10.400.10">
    <property type="entry name" value="Low-density Lipoprotein Receptor"/>
    <property type="match status" value="1"/>
</dbReference>
<reference evidence="13" key="1">
    <citation type="submission" date="2010-06" db="EMBL/GenBank/DDBJ databases">
        <authorList>
            <person name="Jiang H."/>
            <person name="Abraham K."/>
            <person name="Ali S."/>
            <person name="Alsbrooks S.L."/>
            <person name="Anim B.N."/>
            <person name="Anosike U.S."/>
            <person name="Attaway T."/>
            <person name="Bandaranaike D.P."/>
            <person name="Battles P.K."/>
            <person name="Bell S.N."/>
            <person name="Bell A.V."/>
            <person name="Beltran B."/>
            <person name="Bickham C."/>
            <person name="Bustamante Y."/>
            <person name="Caleb T."/>
            <person name="Canada A."/>
            <person name="Cardenas V."/>
            <person name="Carter K."/>
            <person name="Chacko J."/>
            <person name="Chandrabose M.N."/>
            <person name="Chavez D."/>
            <person name="Chavez A."/>
            <person name="Chen L."/>
            <person name="Chu H.-S."/>
            <person name="Claassen K.J."/>
            <person name="Cockrell R."/>
            <person name="Collins M."/>
            <person name="Cooper J.A."/>
            <person name="Cree A."/>
            <person name="Curry S.M."/>
            <person name="Da Y."/>
            <person name="Dao M.D."/>
            <person name="Das B."/>
            <person name="Davila M.-L."/>
            <person name="Davy-Carroll L."/>
            <person name="Denson S."/>
            <person name="Dinh H."/>
            <person name="Ebong V.E."/>
            <person name="Edwards J.R."/>
            <person name="Egan A."/>
            <person name="El-Daye J."/>
            <person name="Escobedo L."/>
            <person name="Fernandez S."/>
            <person name="Fernando P.R."/>
            <person name="Flagg N."/>
            <person name="Forbes L.D."/>
            <person name="Fowler R.G."/>
            <person name="Fu Q."/>
            <person name="Gabisi R.A."/>
            <person name="Ganer J."/>
            <person name="Garbino Pronczuk A."/>
            <person name="Garcia R.M."/>
            <person name="Garner T."/>
            <person name="Garrett T.E."/>
            <person name="Gonzalez D.A."/>
            <person name="Hamid H."/>
            <person name="Hawkins E.S."/>
            <person name="Hirani K."/>
            <person name="Hogues M.E."/>
            <person name="Hollins B."/>
            <person name="Hsiao C.-H."/>
            <person name="Jabil R."/>
            <person name="James M.L."/>
            <person name="Jhangiani S.N."/>
            <person name="Johnson B."/>
            <person name="Johnson Q."/>
            <person name="Joshi V."/>
            <person name="Kalu J.B."/>
            <person name="Kam C."/>
            <person name="Kashfia A."/>
            <person name="Keebler J."/>
            <person name="Kisamo H."/>
            <person name="Kovar C.L."/>
            <person name="Lago L.A."/>
            <person name="Lai C.-Y."/>
            <person name="Laidlaw J."/>
            <person name="Lara F."/>
            <person name="Le T.-K."/>
            <person name="Lee S.L."/>
            <person name="Legall F.H."/>
            <person name="Lemon S.J."/>
            <person name="Lewis L.R."/>
            <person name="Li B."/>
            <person name="Liu Y."/>
            <person name="Liu Y.-S."/>
            <person name="Lopez J."/>
            <person name="Lozado R.J."/>
            <person name="Lu J."/>
            <person name="Madu R.C."/>
            <person name="Maheshwari M."/>
            <person name="Maheshwari R."/>
            <person name="Malloy K."/>
            <person name="Martinez E."/>
            <person name="Mathew T."/>
            <person name="Mercado I.C."/>
            <person name="Mercado C."/>
            <person name="Meyer B."/>
            <person name="Montgomery K."/>
            <person name="Morgan M.B."/>
            <person name="Munidasa M."/>
            <person name="Nazareth L.V."/>
            <person name="Nelson J."/>
            <person name="Ng B.M."/>
            <person name="Nguyen N.B."/>
            <person name="Nguyen P.Q."/>
            <person name="Nguyen T."/>
            <person name="Obregon M."/>
            <person name="Okwuonu G.O."/>
            <person name="Onwere C.G."/>
            <person name="Orozco G."/>
            <person name="Parra A."/>
            <person name="Patel S."/>
            <person name="Patil S."/>
            <person name="Perez A."/>
            <person name="Perez Y."/>
            <person name="Pham C."/>
            <person name="Primus E.L."/>
            <person name="Pu L.-L."/>
            <person name="Puazo M."/>
            <person name="Qin X."/>
            <person name="Quiroz J.B."/>
            <person name="Reese J."/>
            <person name="Richards S."/>
            <person name="Rives C.M."/>
            <person name="Robberts R."/>
            <person name="Ruiz S.J."/>
            <person name="Ruiz M.J."/>
            <person name="Santibanez J."/>
            <person name="Schneider B.W."/>
            <person name="Sisson I."/>
            <person name="Smith M."/>
            <person name="Sodergren E."/>
            <person name="Song X.-Z."/>
            <person name="Song B.B."/>
            <person name="Summersgill H."/>
            <person name="Thelus R."/>
            <person name="Thornton R.D."/>
            <person name="Trejos Z.Y."/>
            <person name="Usmani K."/>
            <person name="Vattathil S."/>
            <person name="Villasana D."/>
            <person name="Walker D.L."/>
            <person name="Wang S."/>
            <person name="Wang K."/>
            <person name="White C.S."/>
            <person name="Williams A.C."/>
            <person name="Williamson J."/>
            <person name="Wilson K."/>
            <person name="Woghiren I.O."/>
            <person name="Woodworth J.R."/>
            <person name="Worley K.C."/>
            <person name="Wright R.A."/>
            <person name="Wu W."/>
            <person name="Young L."/>
            <person name="Zhang L."/>
            <person name="Zhang J."/>
            <person name="Zhu Y."/>
            <person name="Muzny D.M."/>
            <person name="Weinstock G."/>
            <person name="Gibbs R.A."/>
        </authorList>
    </citation>
    <scope>NUCLEOTIDE SEQUENCE [LARGE SCALE GENOMIC DNA]</scope>
    <source>
        <strain evidence="13">LSR1</strain>
    </source>
</reference>
<dbReference type="SMART" id="SM00192">
    <property type="entry name" value="LDLa"/>
    <property type="match status" value="1"/>
</dbReference>
<accession>A0A8R2A5X7</accession>
<feature type="signal peptide" evidence="10">
    <location>
        <begin position="1"/>
        <end position="19"/>
    </location>
</feature>
<evidence type="ECO:0000256" key="8">
    <source>
        <dbReference type="PROSITE-ProRule" id="PRU00124"/>
    </source>
</evidence>
<dbReference type="PANTHER" id="PTHR46876">
    <property type="entry name" value="LOW-DENSITY LIPOPROTEIN RECEPTOR-RELATED PROTEIN 11"/>
    <property type="match status" value="1"/>
</dbReference>
<dbReference type="InterPro" id="IPR002172">
    <property type="entry name" value="LDrepeatLR_classA_rpt"/>
</dbReference>
<dbReference type="GeneID" id="100160253"/>
<evidence type="ECO:0000256" key="2">
    <source>
        <dbReference type="ARBA" id="ARBA00022692"/>
    </source>
</evidence>
<evidence type="ECO:0000256" key="5">
    <source>
        <dbReference type="ARBA" id="ARBA00023136"/>
    </source>
</evidence>
<comment type="subcellular location">
    <subcellularLocation>
        <location evidence="1">Membrane</location>
        <topology evidence="1">Single-pass type I membrane protein</topology>
    </subcellularLocation>
</comment>
<keyword evidence="6" id="KW-1015">Disulfide bond</keyword>
<dbReference type="SMART" id="SM00765">
    <property type="entry name" value="MANEC"/>
    <property type="match status" value="1"/>
</dbReference>
<feature type="domain" description="MANSC" evidence="11">
    <location>
        <begin position="34"/>
        <end position="111"/>
    </location>
</feature>
<dbReference type="InterPro" id="IPR011106">
    <property type="entry name" value="MANSC_N"/>
</dbReference>
<evidence type="ECO:0000313" key="12">
    <source>
        <dbReference type="EnsemblMetazoa" id="XP_001952847.1"/>
    </source>
</evidence>
<dbReference type="GO" id="GO:0016020">
    <property type="term" value="C:membrane"/>
    <property type="evidence" value="ECO:0007669"/>
    <property type="project" value="UniProtKB-SubCell"/>
</dbReference>
<keyword evidence="13" id="KW-1185">Reference proteome</keyword>
<evidence type="ECO:0000256" key="1">
    <source>
        <dbReference type="ARBA" id="ARBA00004479"/>
    </source>
</evidence>
<protein>
    <recommendedName>
        <fullName evidence="11">MANSC domain-containing protein</fullName>
    </recommendedName>
</protein>
<dbReference type="Pfam" id="PF00057">
    <property type="entry name" value="Ldl_recept_a"/>
    <property type="match status" value="1"/>
</dbReference>
<reference evidence="12" key="2">
    <citation type="submission" date="2022-06" db="UniProtKB">
        <authorList>
            <consortium name="EnsemblMetazoa"/>
        </authorList>
    </citation>
    <scope>IDENTIFICATION</scope>
</reference>
<proteinExistence type="predicted"/>
<evidence type="ECO:0000256" key="6">
    <source>
        <dbReference type="ARBA" id="ARBA00023157"/>
    </source>
</evidence>
<keyword evidence="4 9" id="KW-1133">Transmembrane helix</keyword>
<dbReference type="PANTHER" id="PTHR46876:SF1">
    <property type="entry name" value="LOW-DENSITY LIPOPROTEIN RECEPTOR-RELATED PROTEIN 11"/>
    <property type="match status" value="1"/>
</dbReference>
<dbReference type="AlphaFoldDB" id="A0A8R2A5X7"/>
<organism evidence="12 13">
    <name type="scientific">Acyrthosiphon pisum</name>
    <name type="common">Pea aphid</name>
    <dbReference type="NCBI Taxonomy" id="7029"/>
    <lineage>
        <taxon>Eukaryota</taxon>
        <taxon>Metazoa</taxon>
        <taxon>Ecdysozoa</taxon>
        <taxon>Arthropoda</taxon>
        <taxon>Hexapoda</taxon>
        <taxon>Insecta</taxon>
        <taxon>Pterygota</taxon>
        <taxon>Neoptera</taxon>
        <taxon>Paraneoptera</taxon>
        <taxon>Hemiptera</taxon>
        <taxon>Sternorrhyncha</taxon>
        <taxon>Aphidomorpha</taxon>
        <taxon>Aphidoidea</taxon>
        <taxon>Aphididae</taxon>
        <taxon>Macrosiphini</taxon>
        <taxon>Acyrthosiphon</taxon>
    </lineage>
</organism>
<dbReference type="EnsemblMetazoa" id="XM_001952812.5">
    <property type="protein sequence ID" value="XP_001952847.1"/>
    <property type="gene ID" value="LOC100160253"/>
</dbReference>
<dbReference type="CDD" id="cd00112">
    <property type="entry name" value="LDLa"/>
    <property type="match status" value="1"/>
</dbReference>
<dbReference type="OrthoDB" id="10037294at2759"/>
<keyword evidence="3 10" id="KW-0732">Signal</keyword>
<sequence>MTLVGFLLIFTALVRSGTAATAADPFGCANRFEVHDDKIIRTEDSKKLGAKFIDSVEQHDRAGCLELCCRTSRCDVFVFEEKSPGTCYLFECGPSDDFKCKFTNHKNYSSALMLSRHGSELENQIKLTQIEHEHELIQLKKLTSFTTPSTTVLPISAINKETEITIPQDKHSERTPRCSRYQFECKTSSECIAIYNACDGIPQCSDGSDEALELACPTTPSKQVLMKDANYGLAQGNNYIQTLSNKPMDITGQQVNQPIQQYQWKNQQPIFSSNVNYNNAKVDKPAYSSNFASSQYGREGEGLKWTSQDMVHQNYANNRIFTHVNGGVLPDYNRQQNNLLQNNVPSRVYNAEPGMNIDHNYNHLNNMNHEFHHFNTGGKTNYQNQNNPDYFYEDLRPKMEQSNSIPQLGSDYQRQIQLEVKKPETLLTEKPVIIQKHNQLNETSTQSTTTDSHLHRKLVQPLTEDSIVREVYFESSDDGYAIMPNGAFISLILGVIASTIMIIVIGCRLRVMRNRHRKGSKQSYAHDADFLINGMYL</sequence>